<dbReference type="InterPro" id="IPR001509">
    <property type="entry name" value="Epimerase_deHydtase"/>
</dbReference>
<gene>
    <name evidence="3" type="ORF">METZ01_LOCUS128156</name>
</gene>
<dbReference type="AlphaFoldDB" id="A0A381YFD3"/>
<dbReference type="Pfam" id="PF01370">
    <property type="entry name" value="Epimerase"/>
    <property type="match status" value="1"/>
</dbReference>
<sequence length="331" mass="37506">MSKAKNSKSRTILVTGGAGFIGSLLIDNLLKKGDNIVCIDNLNEYYNPSIKKLNQVDHYEYDHFEFYEGDILDEGLVKSIFKKHDIEIVIHLAAMAGVRPSISNPTLYTEVNIIGTRIILDAMVESNVERLIFASSSSVYGNNKKIPFCEDDNVDRPISPYAATKKMGELLCHAYHHIYELNISLLRFFTVYGPRQRPEMAIHQFVRNALKGEPIIVFGNGSTARDYTYIDDIIDGIIQSIESDDRYMIYNLGNSEPIKLSNLISTIAETTSIDPIIEYQEIPQGDVLQTYADINRAQNNLKYDPKTGIQGGISKFVKWYISMKNTYEDVY</sequence>
<dbReference type="PRINTS" id="PR01713">
    <property type="entry name" value="NUCEPIMERASE"/>
</dbReference>
<accession>A0A381YFD3</accession>
<evidence type="ECO:0000256" key="1">
    <source>
        <dbReference type="ARBA" id="ARBA00023027"/>
    </source>
</evidence>
<reference evidence="3" key="1">
    <citation type="submission" date="2018-05" db="EMBL/GenBank/DDBJ databases">
        <authorList>
            <person name="Lanie J.A."/>
            <person name="Ng W.-L."/>
            <person name="Kazmierczak K.M."/>
            <person name="Andrzejewski T.M."/>
            <person name="Davidsen T.M."/>
            <person name="Wayne K.J."/>
            <person name="Tettelin H."/>
            <person name="Glass J.I."/>
            <person name="Rusch D."/>
            <person name="Podicherti R."/>
            <person name="Tsui H.-C.T."/>
            <person name="Winkler M.E."/>
        </authorList>
    </citation>
    <scope>NUCLEOTIDE SEQUENCE</scope>
</reference>
<dbReference type="EMBL" id="UINC01018022">
    <property type="protein sequence ID" value="SVA75302.1"/>
    <property type="molecule type" value="Genomic_DNA"/>
</dbReference>
<dbReference type="Gene3D" id="3.40.50.720">
    <property type="entry name" value="NAD(P)-binding Rossmann-like Domain"/>
    <property type="match status" value="1"/>
</dbReference>
<name>A0A381YFD3_9ZZZZ</name>
<dbReference type="PANTHER" id="PTHR43574">
    <property type="entry name" value="EPIMERASE-RELATED"/>
    <property type="match status" value="1"/>
</dbReference>
<evidence type="ECO:0000259" key="2">
    <source>
        <dbReference type="Pfam" id="PF01370"/>
    </source>
</evidence>
<protein>
    <recommendedName>
        <fullName evidence="2">NAD-dependent epimerase/dehydratase domain-containing protein</fullName>
    </recommendedName>
</protein>
<feature type="domain" description="NAD-dependent epimerase/dehydratase" evidence="2">
    <location>
        <begin position="12"/>
        <end position="253"/>
    </location>
</feature>
<keyword evidence="1" id="KW-0520">NAD</keyword>
<dbReference type="InterPro" id="IPR036291">
    <property type="entry name" value="NAD(P)-bd_dom_sf"/>
</dbReference>
<dbReference type="Gene3D" id="3.90.25.10">
    <property type="entry name" value="UDP-galactose 4-epimerase, domain 1"/>
    <property type="match status" value="1"/>
</dbReference>
<proteinExistence type="predicted"/>
<dbReference type="SUPFAM" id="SSF51735">
    <property type="entry name" value="NAD(P)-binding Rossmann-fold domains"/>
    <property type="match status" value="1"/>
</dbReference>
<evidence type="ECO:0000313" key="3">
    <source>
        <dbReference type="EMBL" id="SVA75302.1"/>
    </source>
</evidence>
<organism evidence="3">
    <name type="scientific">marine metagenome</name>
    <dbReference type="NCBI Taxonomy" id="408172"/>
    <lineage>
        <taxon>unclassified sequences</taxon>
        <taxon>metagenomes</taxon>
        <taxon>ecological metagenomes</taxon>
    </lineage>
</organism>